<organism evidence="1 2">
    <name type="scientific">Coptotermes formosanus</name>
    <name type="common">Formosan subterranean termite</name>
    <dbReference type="NCBI Taxonomy" id="36987"/>
    <lineage>
        <taxon>Eukaryota</taxon>
        <taxon>Metazoa</taxon>
        <taxon>Ecdysozoa</taxon>
        <taxon>Arthropoda</taxon>
        <taxon>Hexapoda</taxon>
        <taxon>Insecta</taxon>
        <taxon>Pterygota</taxon>
        <taxon>Neoptera</taxon>
        <taxon>Polyneoptera</taxon>
        <taxon>Dictyoptera</taxon>
        <taxon>Blattodea</taxon>
        <taxon>Blattoidea</taxon>
        <taxon>Termitoidae</taxon>
        <taxon>Rhinotermitidae</taxon>
        <taxon>Coptotermes</taxon>
    </lineage>
</organism>
<evidence type="ECO:0008006" key="3">
    <source>
        <dbReference type="Google" id="ProtNLM"/>
    </source>
</evidence>
<dbReference type="InParanoid" id="A0A6L2PDC5"/>
<reference evidence="2" key="1">
    <citation type="submission" date="2020-01" db="EMBL/GenBank/DDBJ databases">
        <title>Draft genome sequence of the Termite Coptotermes fromosanus.</title>
        <authorList>
            <person name="Itakura S."/>
            <person name="Yosikawa Y."/>
            <person name="Umezawa K."/>
        </authorList>
    </citation>
    <scope>NUCLEOTIDE SEQUENCE [LARGE SCALE GENOMIC DNA]</scope>
</reference>
<dbReference type="OrthoDB" id="6611281at2759"/>
<dbReference type="AlphaFoldDB" id="A0A6L2PDC5"/>
<accession>A0A6L2PDC5</accession>
<dbReference type="PANTHER" id="PTHR47326:SF1">
    <property type="entry name" value="HTH PSQ-TYPE DOMAIN-CONTAINING PROTEIN"/>
    <property type="match status" value="1"/>
</dbReference>
<protein>
    <recommendedName>
        <fullName evidence="3">DUF4817 domain-containing protein</fullName>
    </recommendedName>
</protein>
<evidence type="ECO:0000313" key="1">
    <source>
        <dbReference type="EMBL" id="GFG29192.1"/>
    </source>
</evidence>
<dbReference type="Proteomes" id="UP000502823">
    <property type="component" value="Unassembled WGS sequence"/>
</dbReference>
<dbReference type="EMBL" id="BLKM01003593">
    <property type="protein sequence ID" value="GFG29192.1"/>
    <property type="molecule type" value="Genomic_DNA"/>
</dbReference>
<comment type="caution">
    <text evidence="1">The sequence shown here is derived from an EMBL/GenBank/DDBJ whole genome shotgun (WGS) entry which is preliminary data.</text>
</comment>
<proteinExistence type="predicted"/>
<feature type="non-terminal residue" evidence="1">
    <location>
        <position position="1"/>
    </location>
</feature>
<name>A0A6L2PDC5_COPFO</name>
<dbReference type="PANTHER" id="PTHR47326">
    <property type="entry name" value="TRANSPOSABLE ELEMENT TC3 TRANSPOSASE-LIKE PROTEIN"/>
    <property type="match status" value="1"/>
</dbReference>
<gene>
    <name evidence="1" type="ORF">Cfor_05009</name>
</gene>
<evidence type="ECO:0000313" key="2">
    <source>
        <dbReference type="Proteomes" id="UP000502823"/>
    </source>
</evidence>
<keyword evidence="2" id="KW-1185">Reference proteome</keyword>
<sequence>SVQRKFRNEFAKKPPHVNNIRRCFEQFRETGGVCKRKSSGRPAVTEENVERIRQSFVRSPRKSIHPHSLELGIPKPTVHKVLHKKFKLHAYKIQLIHANKPKRKEFAQRMLETTDNDPNFMRNLMFSDDVTFHINGCLNRHN</sequence>